<dbReference type="Pfam" id="PF07228">
    <property type="entry name" value="SpoIIE"/>
    <property type="match status" value="1"/>
</dbReference>
<evidence type="ECO:0000256" key="1">
    <source>
        <dbReference type="ARBA" id="ARBA00022801"/>
    </source>
</evidence>
<dbReference type="SUPFAM" id="SSF81606">
    <property type="entry name" value="PP2C-like"/>
    <property type="match status" value="1"/>
</dbReference>
<dbReference type="InterPro" id="IPR001932">
    <property type="entry name" value="PPM-type_phosphatase-like_dom"/>
</dbReference>
<reference evidence="4 5" key="1">
    <citation type="submission" date="2023-07" db="EMBL/GenBank/DDBJ databases">
        <title>Genomic Encyclopedia of Type Strains, Phase IV (KMG-IV): sequencing the most valuable type-strain genomes for metagenomic binning, comparative biology and taxonomic classification.</title>
        <authorList>
            <person name="Goeker M."/>
        </authorList>
    </citation>
    <scope>NUCLEOTIDE SEQUENCE [LARGE SCALE GENOMIC DNA]</scope>
    <source>
        <strain evidence="4 5">DSM 40573</strain>
    </source>
</reference>
<name>A0ABU0KDM7_9ACTN</name>
<dbReference type="PANTHER" id="PTHR43156:SF2">
    <property type="entry name" value="STAGE II SPORULATION PROTEIN E"/>
    <property type="match status" value="1"/>
</dbReference>
<dbReference type="Gene3D" id="3.60.40.10">
    <property type="entry name" value="PPM-type phosphatase domain"/>
    <property type="match status" value="1"/>
</dbReference>
<dbReference type="RefSeq" id="WP_019525859.1">
    <property type="nucleotide sequence ID" value="NZ_JAUSWC010000004.1"/>
</dbReference>
<dbReference type="Proteomes" id="UP001236795">
    <property type="component" value="Unassembled WGS sequence"/>
</dbReference>
<sequence length="121" mass="12763">MAAPRIRTTRTSTGSRAAGLRRPDGRAEVLRVPPNLPLGIDAADYTCTHVDLPPGSVLVLCTDGLVEAPGVDLLDSVRAMAARLEDAGDLDAEGLADVLVDDVRRSTHRGDDVAVPALRTR</sequence>
<evidence type="ECO:0000313" key="4">
    <source>
        <dbReference type="EMBL" id="MDQ0486596.1"/>
    </source>
</evidence>
<comment type="caution">
    <text evidence="4">The sequence shown here is derived from an EMBL/GenBank/DDBJ whole genome shotgun (WGS) entry which is preliminary data.</text>
</comment>
<dbReference type="InterPro" id="IPR052016">
    <property type="entry name" value="Bact_Sigma-Reg"/>
</dbReference>
<proteinExistence type="predicted"/>
<dbReference type="PANTHER" id="PTHR43156">
    <property type="entry name" value="STAGE II SPORULATION PROTEIN E-RELATED"/>
    <property type="match status" value="1"/>
</dbReference>
<accession>A0ABU0KDM7</accession>
<keyword evidence="1" id="KW-0378">Hydrolase</keyword>
<evidence type="ECO:0000259" key="3">
    <source>
        <dbReference type="Pfam" id="PF07228"/>
    </source>
</evidence>
<organism evidence="4 5">
    <name type="scientific">Streptomyces thermodiastaticus</name>
    <dbReference type="NCBI Taxonomy" id="44061"/>
    <lineage>
        <taxon>Bacteria</taxon>
        <taxon>Bacillati</taxon>
        <taxon>Actinomycetota</taxon>
        <taxon>Actinomycetes</taxon>
        <taxon>Kitasatosporales</taxon>
        <taxon>Streptomycetaceae</taxon>
        <taxon>Streptomyces</taxon>
    </lineage>
</organism>
<dbReference type="InterPro" id="IPR036457">
    <property type="entry name" value="PPM-type-like_dom_sf"/>
</dbReference>
<evidence type="ECO:0000313" key="5">
    <source>
        <dbReference type="Proteomes" id="UP001236795"/>
    </source>
</evidence>
<feature type="domain" description="PPM-type phosphatase" evidence="3">
    <location>
        <begin position="12"/>
        <end position="120"/>
    </location>
</feature>
<feature type="compositionally biased region" description="Low complexity" evidence="2">
    <location>
        <begin position="1"/>
        <end position="18"/>
    </location>
</feature>
<feature type="region of interest" description="Disordered" evidence="2">
    <location>
        <begin position="1"/>
        <end position="22"/>
    </location>
</feature>
<keyword evidence="5" id="KW-1185">Reference proteome</keyword>
<gene>
    <name evidence="4" type="ORF">QO019_001431</name>
</gene>
<evidence type="ECO:0000256" key="2">
    <source>
        <dbReference type="SAM" id="MobiDB-lite"/>
    </source>
</evidence>
<protein>
    <submittedName>
        <fullName evidence="4">Serine phosphatase RsbU (Regulator of sigma subunit)</fullName>
    </submittedName>
</protein>
<dbReference type="EMBL" id="JAUSWC010000004">
    <property type="protein sequence ID" value="MDQ0486596.1"/>
    <property type="molecule type" value="Genomic_DNA"/>
</dbReference>